<evidence type="ECO:0008006" key="3">
    <source>
        <dbReference type="Google" id="ProtNLM"/>
    </source>
</evidence>
<dbReference type="Proteomes" id="UP000221538">
    <property type="component" value="Unassembled WGS sequence"/>
</dbReference>
<dbReference type="SUPFAM" id="SSF56784">
    <property type="entry name" value="HAD-like"/>
    <property type="match status" value="1"/>
</dbReference>
<dbReference type="AlphaFoldDB" id="A0A292ZKY2"/>
<name>A0A292ZKY2_SPHSA</name>
<comment type="caution">
    <text evidence="1">The sequence shown here is derived from an EMBL/GenBank/DDBJ whole genome shotgun (WGS) entry which is preliminary data.</text>
</comment>
<accession>A0A292ZKY2</accession>
<evidence type="ECO:0000313" key="1">
    <source>
        <dbReference type="EMBL" id="GAY23541.1"/>
    </source>
</evidence>
<protein>
    <recommendedName>
        <fullName evidence="3">HAD family hydrolase</fullName>
    </recommendedName>
</protein>
<reference evidence="1 2" key="2">
    <citation type="journal article" date="2013" name="Environ. Sci. Technol.">
        <title>The 4-tert-butylphenol-utilizing bacterium Sphingobium fuliginis OMI can degrade bisphenols via phenolic ring hydroxylation and meta-cleavage pathway.</title>
        <authorList>
            <person name="Ogata Y."/>
            <person name="Goda S."/>
            <person name="Toyama T."/>
            <person name="Sei K."/>
            <person name="Ike M."/>
        </authorList>
    </citation>
    <scope>NUCLEOTIDE SEQUENCE [LARGE SCALE GENOMIC DNA]</scope>
    <source>
        <strain evidence="1 2">OMI</strain>
    </source>
</reference>
<dbReference type="RefSeq" id="WP_099186458.1">
    <property type="nucleotide sequence ID" value="NZ_BEWI01000032.1"/>
</dbReference>
<dbReference type="EMBL" id="BEWI01000032">
    <property type="protein sequence ID" value="GAY23541.1"/>
    <property type="molecule type" value="Genomic_DNA"/>
</dbReference>
<evidence type="ECO:0000313" key="2">
    <source>
        <dbReference type="Proteomes" id="UP000221538"/>
    </source>
</evidence>
<gene>
    <name evidence="1" type="ORF">SFOMI_4113</name>
</gene>
<sequence>MTRPLIITDCDEVLLHMVVPFRQWLDENHDVHFDMRERGFGGALRHKDSGQPLERALVWELLIGFFDTEMHRQTPIAGAVEAMRRLSGIADIVVLTNITERHHRQREEQLATHGLPFTVYWNQGGKGQPLAAIVAERRPSVALFIDDLAEHHGSVADHAPGVWRLHMVGEPEIAGTIAAAPRAHARIDDWAAAETWITARLAEGPAPETLPTTQGASA</sequence>
<reference evidence="1 2" key="1">
    <citation type="journal article" date="2013" name="Biodegradation">
        <title>Occurrence of 4-tert-butylphenol (4-t-BP) biodegradation in an aquatic sample caused by the presence of Spirodela polyrrhiza and isolation of a 4-t-BP-utilizing bacterium.</title>
        <authorList>
            <person name="Ogata Y."/>
            <person name="Toyama T."/>
            <person name="Yu N."/>
            <person name="Wang X."/>
            <person name="Sei K."/>
            <person name="Ike M."/>
        </authorList>
    </citation>
    <scope>NUCLEOTIDE SEQUENCE [LARGE SCALE GENOMIC DNA]</scope>
    <source>
        <strain evidence="1 2">OMI</strain>
    </source>
</reference>
<proteinExistence type="predicted"/>
<organism evidence="1 2">
    <name type="scientific">Sphingobium fuliginis (strain ATCC 27551)</name>
    <dbReference type="NCBI Taxonomy" id="336203"/>
    <lineage>
        <taxon>Bacteria</taxon>
        <taxon>Pseudomonadati</taxon>
        <taxon>Pseudomonadota</taxon>
        <taxon>Alphaproteobacteria</taxon>
        <taxon>Sphingomonadales</taxon>
        <taxon>Sphingomonadaceae</taxon>
        <taxon>Sphingobium</taxon>
    </lineage>
</organism>
<dbReference type="InterPro" id="IPR036412">
    <property type="entry name" value="HAD-like_sf"/>
</dbReference>